<sequence>MRTRNGDNPKPTPAKKTPPARKSTAKAPSPTNPSGSLPPKTVETKRASATKPKQPKTSETKPEELAVEEVKALADTAMLTPLKKRVVSVTKSVVKKKVVKTRVPASRKAVLGQTSILQDSPYEEVEAGKKEEPAVENVEEMEDLVGENVTEGINEEENATEDDEESFKEAQTSMAVETTVNMGYSVKQKDSFVVEVGKSDEKKEPSFEKKEEEQDSTREKEFVVLPSFQMVEEEEHDPEEEDEMEYIDEKVKPQSESVDKVGNLKEELRGDDVHLQHGESGAYEGFEEYGDQVDYGDHEEEEFAEDDIEEPAEETDILEEERRQLKAITNDRRIKKEHEIFVGGLDRDATEEDVKQVFERIGEILEVRLHKKFSTNKNKGYAFVKFANKEHAKQALSEMKNPVICGKRCGTAPSEDNDTLFVGNICNTWTKEAIKQKIKDYGVEGIESITLVPDVQQDGLSRGFAFVEFSCHVDAMAAYKRLQKPDVIFGHAERTVKVAFAEPLREPDPEIMAQVKTVFLDGVPLHWNEDQVREQVKGYGEIVRIVLARNMSTAKRKDYGFLDFSTHEAAVACINGINNKEMVDGNSKMKLKARLSNPLPKTQAVKGGLCGGFRIGHGGGATFSRFGRGSGRSGHHFNLENFHRNRGFYHHGRGQFIRMGHNEHDGIGDRYNQFPGRPYFGRGGRRGSFRGHYAPGRAMVEAGPSRPNPNRPWHRGHDRGHGDHISHRMQPFSPDEDYDRPFSGRQIDDPYYYNDHGHGVKRPFYTIDHDPDYMGPSRHRPRLDYNDPAVPFHGSRYHDDYGTGSGSYPDDYYGSDYGAYPHYYGDDRSYGGRYY</sequence>
<keyword evidence="1 2" id="KW-0694">RNA-binding</keyword>
<dbReference type="SMART" id="SM00360">
    <property type="entry name" value="RRM"/>
    <property type="match status" value="3"/>
</dbReference>
<evidence type="ECO:0000313" key="6">
    <source>
        <dbReference type="Proteomes" id="UP001280121"/>
    </source>
</evidence>
<feature type="compositionally biased region" description="Acidic residues" evidence="3">
    <location>
        <begin position="153"/>
        <end position="166"/>
    </location>
</feature>
<feature type="region of interest" description="Disordered" evidence="3">
    <location>
        <begin position="196"/>
        <end position="261"/>
    </location>
</feature>
<dbReference type="CDD" id="cd00590">
    <property type="entry name" value="RRM_SF"/>
    <property type="match status" value="3"/>
</dbReference>
<evidence type="ECO:0000256" key="1">
    <source>
        <dbReference type="ARBA" id="ARBA00022884"/>
    </source>
</evidence>
<keyword evidence="6" id="KW-1185">Reference proteome</keyword>
<proteinExistence type="predicted"/>
<dbReference type="EMBL" id="JANJYI010000003">
    <property type="protein sequence ID" value="KAK2657037.1"/>
    <property type="molecule type" value="Genomic_DNA"/>
</dbReference>
<feature type="region of interest" description="Disordered" evidence="3">
    <location>
        <begin position="141"/>
        <end position="171"/>
    </location>
</feature>
<feature type="compositionally biased region" description="Acidic residues" evidence="3">
    <location>
        <begin position="231"/>
        <end position="246"/>
    </location>
</feature>
<feature type="compositionally biased region" description="Low complexity" evidence="3">
    <location>
        <begin position="14"/>
        <end position="29"/>
    </location>
</feature>
<dbReference type="FunFam" id="3.30.70.330:FF:000816">
    <property type="entry name" value="Heterogeneous nuclear ribonucleoprotein Q"/>
    <property type="match status" value="1"/>
</dbReference>
<organism evidence="5 6">
    <name type="scientific">Dipteronia dyeriana</name>
    <dbReference type="NCBI Taxonomy" id="168575"/>
    <lineage>
        <taxon>Eukaryota</taxon>
        <taxon>Viridiplantae</taxon>
        <taxon>Streptophyta</taxon>
        <taxon>Embryophyta</taxon>
        <taxon>Tracheophyta</taxon>
        <taxon>Spermatophyta</taxon>
        <taxon>Magnoliopsida</taxon>
        <taxon>eudicotyledons</taxon>
        <taxon>Gunneridae</taxon>
        <taxon>Pentapetalae</taxon>
        <taxon>rosids</taxon>
        <taxon>malvids</taxon>
        <taxon>Sapindales</taxon>
        <taxon>Sapindaceae</taxon>
        <taxon>Hippocastanoideae</taxon>
        <taxon>Acereae</taxon>
        <taxon>Dipteronia</taxon>
    </lineage>
</organism>
<dbReference type="GO" id="GO:0003723">
    <property type="term" value="F:RNA binding"/>
    <property type="evidence" value="ECO:0007669"/>
    <property type="project" value="UniProtKB-UniRule"/>
</dbReference>
<feature type="compositionally biased region" description="Basic and acidic residues" evidence="3">
    <location>
        <begin position="56"/>
        <end position="65"/>
    </location>
</feature>
<feature type="compositionally biased region" description="Basic and acidic residues" evidence="3">
    <location>
        <begin position="196"/>
        <end position="222"/>
    </location>
</feature>
<feature type="domain" description="RRM" evidence="4">
    <location>
        <begin position="338"/>
        <end position="416"/>
    </location>
</feature>
<dbReference type="Pfam" id="PF00076">
    <property type="entry name" value="RRM_1"/>
    <property type="match status" value="3"/>
</dbReference>
<dbReference type="AlphaFoldDB" id="A0AAD9XCZ0"/>
<dbReference type="InterPro" id="IPR000504">
    <property type="entry name" value="RRM_dom"/>
</dbReference>
<gene>
    <name evidence="5" type="ORF">Ddye_010089</name>
</gene>
<evidence type="ECO:0000259" key="4">
    <source>
        <dbReference type="PROSITE" id="PS50102"/>
    </source>
</evidence>
<feature type="region of interest" description="Disordered" evidence="3">
    <location>
        <begin position="1"/>
        <end position="65"/>
    </location>
</feature>
<dbReference type="SUPFAM" id="SSF54928">
    <property type="entry name" value="RNA-binding domain, RBD"/>
    <property type="match status" value="2"/>
</dbReference>
<evidence type="ECO:0000256" key="3">
    <source>
        <dbReference type="SAM" id="MobiDB-lite"/>
    </source>
</evidence>
<comment type="caution">
    <text evidence="5">The sequence shown here is derived from an EMBL/GenBank/DDBJ whole genome shotgun (WGS) entry which is preliminary data.</text>
</comment>
<dbReference type="Gene3D" id="3.30.70.330">
    <property type="match status" value="3"/>
</dbReference>
<evidence type="ECO:0000313" key="5">
    <source>
        <dbReference type="EMBL" id="KAK2657037.1"/>
    </source>
</evidence>
<dbReference type="InterPro" id="IPR012677">
    <property type="entry name" value="Nucleotide-bd_a/b_plait_sf"/>
</dbReference>
<feature type="compositionally biased region" description="Basic and acidic residues" evidence="3">
    <location>
        <begin position="247"/>
        <end position="261"/>
    </location>
</feature>
<feature type="domain" description="RRM" evidence="4">
    <location>
        <begin position="516"/>
        <end position="598"/>
    </location>
</feature>
<feature type="region of interest" description="Disordered" evidence="3">
    <location>
        <begin position="698"/>
        <end position="725"/>
    </location>
</feature>
<dbReference type="FunFam" id="3.30.70.330:FF:000187">
    <property type="entry name" value="Heterogeneous nuclear ribonucleoprotein Q"/>
    <property type="match status" value="1"/>
</dbReference>
<feature type="domain" description="RRM" evidence="4">
    <location>
        <begin position="418"/>
        <end position="503"/>
    </location>
</feature>
<reference evidence="5" key="1">
    <citation type="journal article" date="2023" name="Plant J.">
        <title>Genome sequences and population genomics provide insights into the demographic history, inbreeding, and mutation load of two 'living fossil' tree species of Dipteronia.</title>
        <authorList>
            <person name="Feng Y."/>
            <person name="Comes H.P."/>
            <person name="Chen J."/>
            <person name="Zhu S."/>
            <person name="Lu R."/>
            <person name="Zhang X."/>
            <person name="Li P."/>
            <person name="Qiu J."/>
            <person name="Olsen K.M."/>
            <person name="Qiu Y."/>
        </authorList>
    </citation>
    <scope>NUCLEOTIDE SEQUENCE</scope>
    <source>
        <strain evidence="5">KIB01</strain>
    </source>
</reference>
<dbReference type="PANTHER" id="PTHR21245">
    <property type="entry name" value="HETEROGENEOUS NUCLEAR RIBONUCLEOPROTEIN"/>
    <property type="match status" value="1"/>
</dbReference>
<accession>A0AAD9XCZ0</accession>
<name>A0AAD9XCZ0_9ROSI</name>
<dbReference type="Proteomes" id="UP001280121">
    <property type="component" value="Unassembled WGS sequence"/>
</dbReference>
<evidence type="ECO:0000256" key="2">
    <source>
        <dbReference type="PROSITE-ProRule" id="PRU00176"/>
    </source>
</evidence>
<dbReference type="PROSITE" id="PS50102">
    <property type="entry name" value="RRM"/>
    <property type="match status" value="3"/>
</dbReference>
<dbReference type="InterPro" id="IPR035979">
    <property type="entry name" value="RBD_domain_sf"/>
</dbReference>
<protein>
    <recommendedName>
        <fullName evidence="4">RRM domain-containing protein</fullName>
    </recommendedName>
</protein>